<dbReference type="AlphaFoldDB" id="A0A939E200"/>
<feature type="region of interest" description="Disordered" evidence="1">
    <location>
        <begin position="78"/>
        <end position="107"/>
    </location>
</feature>
<keyword evidence="2" id="KW-0812">Transmembrane</keyword>
<sequence>MNTISPRRRYKGLQVGIWLGAAAAVAEFVTACVVYGFSGGTDVTMAVVCGIGTLVVCAAAWELWLNYHDYRLEWPQDGDSGTADGDYPRAAYSAGSADNGAGRSTPLATDGREFDWYFTGADPVADTAPAASARPYREVAGETGREVVPTGG</sequence>
<keyword evidence="2" id="KW-0472">Membrane</keyword>
<comment type="caution">
    <text evidence="3">The sequence shown here is derived from an EMBL/GenBank/DDBJ whole genome shotgun (WGS) entry which is preliminary data.</text>
</comment>
<organism evidence="3 4">
    <name type="scientific">Corynebacterium mendelii</name>
    <dbReference type="NCBI Taxonomy" id="2765362"/>
    <lineage>
        <taxon>Bacteria</taxon>
        <taxon>Bacillati</taxon>
        <taxon>Actinomycetota</taxon>
        <taxon>Actinomycetes</taxon>
        <taxon>Mycobacteriales</taxon>
        <taxon>Corynebacteriaceae</taxon>
        <taxon>Corynebacterium</taxon>
    </lineage>
</organism>
<protein>
    <submittedName>
        <fullName evidence="3">Uncharacterized protein</fullName>
    </submittedName>
</protein>
<evidence type="ECO:0000256" key="2">
    <source>
        <dbReference type="SAM" id="Phobius"/>
    </source>
</evidence>
<feature type="transmembrane region" description="Helical" evidence="2">
    <location>
        <begin position="43"/>
        <end position="65"/>
    </location>
</feature>
<accession>A0A939E200</accession>
<evidence type="ECO:0000256" key="1">
    <source>
        <dbReference type="SAM" id="MobiDB-lite"/>
    </source>
</evidence>
<dbReference type="Proteomes" id="UP000664332">
    <property type="component" value="Unassembled WGS sequence"/>
</dbReference>
<proteinExistence type="predicted"/>
<feature type="transmembrane region" description="Helical" evidence="2">
    <location>
        <begin position="12"/>
        <end position="37"/>
    </location>
</feature>
<reference evidence="3" key="1">
    <citation type="submission" date="2021-03" db="EMBL/GenBank/DDBJ databases">
        <authorList>
            <person name="Sun Q."/>
        </authorList>
    </citation>
    <scope>NUCLEOTIDE SEQUENCE</scope>
    <source>
        <strain evidence="3">CCM 8862</strain>
    </source>
</reference>
<dbReference type="RefSeq" id="WP_207278803.1">
    <property type="nucleotide sequence ID" value="NZ_JAFLEQ010000011.1"/>
</dbReference>
<keyword evidence="4" id="KW-1185">Reference proteome</keyword>
<dbReference type="EMBL" id="JAFLEQ010000011">
    <property type="protein sequence ID" value="MBN9644313.1"/>
    <property type="molecule type" value="Genomic_DNA"/>
</dbReference>
<evidence type="ECO:0000313" key="3">
    <source>
        <dbReference type="EMBL" id="MBN9644313.1"/>
    </source>
</evidence>
<gene>
    <name evidence="3" type="ORF">JZY06_06765</name>
</gene>
<evidence type="ECO:0000313" key="4">
    <source>
        <dbReference type="Proteomes" id="UP000664332"/>
    </source>
</evidence>
<keyword evidence="2" id="KW-1133">Transmembrane helix</keyword>
<feature type="compositionally biased region" description="Basic and acidic residues" evidence="1">
    <location>
        <begin position="135"/>
        <end position="145"/>
    </location>
</feature>
<feature type="region of interest" description="Disordered" evidence="1">
    <location>
        <begin position="129"/>
        <end position="152"/>
    </location>
</feature>
<name>A0A939E200_9CORY</name>